<proteinExistence type="predicted"/>
<evidence type="ECO:0000256" key="1">
    <source>
        <dbReference type="SAM" id="MobiDB-lite"/>
    </source>
</evidence>
<dbReference type="PANTHER" id="PTHR33972">
    <property type="entry name" value="EXPRESSED PROTEIN"/>
    <property type="match status" value="1"/>
</dbReference>
<evidence type="ECO:0000313" key="3">
    <source>
        <dbReference type="Proteomes" id="UP001634393"/>
    </source>
</evidence>
<name>A0ABD3SMJ7_9LAMI</name>
<feature type="compositionally biased region" description="Basic and acidic residues" evidence="1">
    <location>
        <begin position="146"/>
        <end position="158"/>
    </location>
</feature>
<dbReference type="EMBL" id="JBJXBP010000006">
    <property type="protein sequence ID" value="KAL3825616.1"/>
    <property type="molecule type" value="Genomic_DNA"/>
</dbReference>
<reference evidence="2 3" key="1">
    <citation type="submission" date="2024-12" db="EMBL/GenBank/DDBJ databases">
        <title>The unique morphological basis and parallel evolutionary history of personate flowers in Penstemon.</title>
        <authorList>
            <person name="Depatie T.H."/>
            <person name="Wessinger C.A."/>
        </authorList>
    </citation>
    <scope>NUCLEOTIDE SEQUENCE [LARGE SCALE GENOMIC DNA]</scope>
    <source>
        <strain evidence="2">WTNN_2</strain>
        <tissue evidence="2">Leaf</tissue>
    </source>
</reference>
<feature type="region of interest" description="Disordered" evidence="1">
    <location>
        <begin position="146"/>
        <end position="167"/>
    </location>
</feature>
<gene>
    <name evidence="2" type="ORF">ACJIZ3_021645</name>
</gene>
<sequence>MGLMAMPRILSQSVFLHRPTALISHRRHRSNKSYGGRLIEIDLDSASSSGEEVITGGIKKLEEAIHGMIVRRAAPDWLPFLPGYSYWVPPSRGSMFEKLAGVTRTQGNELLSEDEHLSSASPKGWPSSSFFIHGILPKHPTPVAEMEVKIQDNEDHTSESNSDDEQG</sequence>
<comment type="caution">
    <text evidence="2">The sequence shown here is derived from an EMBL/GenBank/DDBJ whole genome shotgun (WGS) entry which is preliminary data.</text>
</comment>
<dbReference type="PANTHER" id="PTHR33972:SF26">
    <property type="match status" value="1"/>
</dbReference>
<accession>A0ABD3SMJ7</accession>
<evidence type="ECO:0000313" key="2">
    <source>
        <dbReference type="EMBL" id="KAL3825616.1"/>
    </source>
</evidence>
<dbReference type="Proteomes" id="UP001634393">
    <property type="component" value="Unassembled WGS sequence"/>
</dbReference>
<keyword evidence="3" id="KW-1185">Reference proteome</keyword>
<organism evidence="2 3">
    <name type="scientific">Penstemon smallii</name>
    <dbReference type="NCBI Taxonomy" id="265156"/>
    <lineage>
        <taxon>Eukaryota</taxon>
        <taxon>Viridiplantae</taxon>
        <taxon>Streptophyta</taxon>
        <taxon>Embryophyta</taxon>
        <taxon>Tracheophyta</taxon>
        <taxon>Spermatophyta</taxon>
        <taxon>Magnoliopsida</taxon>
        <taxon>eudicotyledons</taxon>
        <taxon>Gunneridae</taxon>
        <taxon>Pentapetalae</taxon>
        <taxon>asterids</taxon>
        <taxon>lamiids</taxon>
        <taxon>Lamiales</taxon>
        <taxon>Plantaginaceae</taxon>
        <taxon>Cheloneae</taxon>
        <taxon>Penstemon</taxon>
    </lineage>
</organism>
<dbReference type="AlphaFoldDB" id="A0ABD3SMJ7"/>
<protein>
    <submittedName>
        <fullName evidence="2">Uncharacterized protein</fullName>
    </submittedName>
</protein>